<protein>
    <submittedName>
        <fullName evidence="1">Uncharacterized protein</fullName>
    </submittedName>
</protein>
<dbReference type="RefSeq" id="WP_101283337.1">
    <property type="nucleotide sequence ID" value="NZ_CP024199.1"/>
</dbReference>
<evidence type="ECO:0000313" key="2">
    <source>
        <dbReference type="Proteomes" id="UP000233458"/>
    </source>
</evidence>
<evidence type="ECO:0000313" key="1">
    <source>
        <dbReference type="EMBL" id="AUG51584.1"/>
    </source>
</evidence>
<keyword evidence="2" id="KW-1185">Reference proteome</keyword>
<gene>
    <name evidence="1" type="ORF">CSC3H3_01825</name>
</gene>
<dbReference type="EMBL" id="CP024199">
    <property type="protein sequence ID" value="AUG51584.1"/>
    <property type="molecule type" value="Genomic_DNA"/>
</dbReference>
<dbReference type="Proteomes" id="UP000233458">
    <property type="component" value="Chromosome"/>
</dbReference>
<organism evidence="1 2">
    <name type="scientific">Thalassospira marina</name>
    <dbReference type="NCBI Taxonomy" id="2048283"/>
    <lineage>
        <taxon>Bacteria</taxon>
        <taxon>Pseudomonadati</taxon>
        <taxon>Pseudomonadota</taxon>
        <taxon>Alphaproteobacteria</taxon>
        <taxon>Rhodospirillales</taxon>
        <taxon>Thalassospiraceae</taxon>
        <taxon>Thalassospira</taxon>
    </lineage>
</organism>
<reference evidence="1 2" key="1">
    <citation type="submission" date="2017-10" db="EMBL/GenBank/DDBJ databases">
        <title>Biodiversity and function of Thalassospira species in the particle-attached aromatic-hydrocarbon-degrading consortia from the surface seawater of the China South Sea.</title>
        <authorList>
            <person name="Dong C."/>
            <person name="Liu R."/>
            <person name="Shao Z."/>
        </authorList>
    </citation>
    <scope>NUCLEOTIDE SEQUENCE [LARGE SCALE GENOMIC DNA]</scope>
    <source>
        <strain evidence="1 2">CSC3H3</strain>
    </source>
</reference>
<name>A0ABN5FC52_9PROT</name>
<proteinExistence type="predicted"/>
<accession>A0ABN5FC52</accession>
<sequence length="79" mass="8330">MPQQTIGPHQAVTIPDAVQVNITLTAGPTATVTAQQNAHSHQYYLTQPAPANTIHTDEAGPIVVSMGAEFGNPQVLVSW</sequence>